<reference evidence="1 2" key="1">
    <citation type="submission" date="2015-02" db="EMBL/GenBank/DDBJ databases">
        <title>Evolution of amylase-binding proteins of oral streptococcal species.</title>
        <authorList>
            <person name="Haase E.M."/>
        </authorList>
    </citation>
    <scope>NUCLEOTIDE SEQUENCE [LARGE SCALE GENOMIC DNA]</scope>
    <source>
        <strain evidence="1 2">COL85/1862</strain>
    </source>
</reference>
<dbReference type="Proteomes" id="UP000033657">
    <property type="component" value="Unassembled WGS sequence"/>
</dbReference>
<evidence type="ECO:0000313" key="2">
    <source>
        <dbReference type="Proteomes" id="UP000033657"/>
    </source>
</evidence>
<sequence length="415" mass="49426">MSKIDFEELKDIEDILESPWEFKSFDEETTVKIEQKLFNRLHLNCINVINDFYVVESLHRIGEKVDEKTLESLKQLSNEFFTLLSMKKFYLNELRKFKNHIKSLDYNMDSQKVWLKINKLKNIDNLEGVLEYLLVNKNNFMPFERFCILNYIYKIVFIDEGHSDFSIGREILDSDFIYNYSITQNLYDLVKNIVDVINDSIKKLQMLFIQADYKKEYTEEDIKLEIFGKEFKRVVDKYNISQYYKNKNNCYASVKLKQIKYITVNGIEPEEIKKESNLSKFIECLKELLGENNVKYVKISDNTQYHMPNGDCILYRQYDKLGENCNRMFTCCERKLLSKIDSKMKEFTTKKVIILPVTKYPCELCQRTLISVISDKEFIHKIKIKSPRKTKGGLKKSFIDDMDQRAKIIFDKSKN</sequence>
<protein>
    <submittedName>
        <fullName evidence="1">Uncharacterized protein</fullName>
    </submittedName>
</protein>
<evidence type="ECO:0000313" key="1">
    <source>
        <dbReference type="EMBL" id="KJQ61116.1"/>
    </source>
</evidence>
<comment type="caution">
    <text evidence="1">The sequence shown here is derived from an EMBL/GenBank/DDBJ whole genome shotgun (WGS) entry which is preliminary data.</text>
</comment>
<dbReference type="EMBL" id="JYGM01000010">
    <property type="protein sequence ID" value="KJQ61116.1"/>
    <property type="molecule type" value="Genomic_DNA"/>
</dbReference>
<dbReference type="AlphaFoldDB" id="A0A0F2CUS7"/>
<organism evidence="1 2">
    <name type="scientific">Streptococcus oralis subsp. oralis</name>
    <dbReference type="NCBI Taxonomy" id="1891914"/>
    <lineage>
        <taxon>Bacteria</taxon>
        <taxon>Bacillati</taxon>
        <taxon>Bacillota</taxon>
        <taxon>Bacilli</taxon>
        <taxon>Lactobacillales</taxon>
        <taxon>Streptococcaceae</taxon>
        <taxon>Streptococcus</taxon>
    </lineage>
</organism>
<dbReference type="RefSeq" id="WP_045593916.1">
    <property type="nucleotide sequence ID" value="NZ_JYGM01000010.1"/>
</dbReference>
<proteinExistence type="predicted"/>
<dbReference type="PATRIC" id="fig|28037.209.peg.1791"/>
<gene>
    <name evidence="1" type="ORF">TZ87_01823</name>
</gene>
<dbReference type="OrthoDB" id="2223678at2"/>
<accession>A0A0F2CUS7</accession>
<name>A0A0F2CUS7_STROR</name>